<evidence type="ECO:0000256" key="6">
    <source>
        <dbReference type="ARBA" id="ARBA00023136"/>
    </source>
</evidence>
<evidence type="ECO:0000256" key="1">
    <source>
        <dbReference type="ARBA" id="ARBA00004651"/>
    </source>
</evidence>
<feature type="domain" description="Polysaccharide chain length determinant N-terminal" evidence="8">
    <location>
        <begin position="20"/>
        <end position="103"/>
    </location>
</feature>
<accession>A0ABN2Y7Z2</accession>
<keyword evidence="4 7" id="KW-0812">Transmembrane</keyword>
<keyword evidence="5 7" id="KW-1133">Transmembrane helix</keyword>
<name>A0ABN2Y7Z2_9MICC</name>
<dbReference type="EMBL" id="BAAAQA010000033">
    <property type="protein sequence ID" value="GAA2123250.1"/>
    <property type="molecule type" value="Genomic_DNA"/>
</dbReference>
<comment type="caution">
    <text evidence="9">The sequence shown here is derived from an EMBL/GenBank/DDBJ whole genome shotgun (WGS) entry which is preliminary data.</text>
</comment>
<keyword evidence="6 7" id="KW-0472">Membrane</keyword>
<feature type="transmembrane region" description="Helical" evidence="7">
    <location>
        <begin position="30"/>
        <end position="51"/>
    </location>
</feature>
<gene>
    <name evidence="9" type="ORF">GCM10009824_26990</name>
</gene>
<evidence type="ECO:0000313" key="10">
    <source>
        <dbReference type="Proteomes" id="UP001500166"/>
    </source>
</evidence>
<evidence type="ECO:0000256" key="3">
    <source>
        <dbReference type="ARBA" id="ARBA00022475"/>
    </source>
</evidence>
<evidence type="ECO:0000259" key="8">
    <source>
        <dbReference type="Pfam" id="PF02706"/>
    </source>
</evidence>
<dbReference type="PANTHER" id="PTHR32309:SF31">
    <property type="entry name" value="CAPSULAR EXOPOLYSACCHARIDE FAMILY"/>
    <property type="match status" value="1"/>
</dbReference>
<dbReference type="RefSeq" id="WP_344225504.1">
    <property type="nucleotide sequence ID" value="NZ_BAAAQA010000033.1"/>
</dbReference>
<dbReference type="InterPro" id="IPR050445">
    <property type="entry name" value="Bact_polysacc_biosynth/exp"/>
</dbReference>
<organism evidence="9 10">
    <name type="scientific">Kocuria atrinae</name>
    <dbReference type="NCBI Taxonomy" id="592377"/>
    <lineage>
        <taxon>Bacteria</taxon>
        <taxon>Bacillati</taxon>
        <taxon>Actinomycetota</taxon>
        <taxon>Actinomycetes</taxon>
        <taxon>Micrococcales</taxon>
        <taxon>Micrococcaceae</taxon>
        <taxon>Kocuria</taxon>
    </lineage>
</organism>
<evidence type="ECO:0000256" key="7">
    <source>
        <dbReference type="SAM" id="Phobius"/>
    </source>
</evidence>
<keyword evidence="3" id="KW-1003">Cell membrane</keyword>
<dbReference type="Proteomes" id="UP001500166">
    <property type="component" value="Unassembled WGS sequence"/>
</dbReference>
<proteinExistence type="inferred from homology"/>
<evidence type="ECO:0000256" key="2">
    <source>
        <dbReference type="ARBA" id="ARBA00006683"/>
    </source>
</evidence>
<comment type="similarity">
    <text evidence="2">Belongs to the CpsC/CapA family.</text>
</comment>
<feature type="transmembrane region" description="Helical" evidence="7">
    <location>
        <begin position="190"/>
        <end position="210"/>
    </location>
</feature>
<dbReference type="InterPro" id="IPR003856">
    <property type="entry name" value="LPS_length_determ_N"/>
</dbReference>
<reference evidence="9 10" key="1">
    <citation type="journal article" date="2019" name="Int. J. Syst. Evol. Microbiol.">
        <title>The Global Catalogue of Microorganisms (GCM) 10K type strain sequencing project: providing services to taxonomists for standard genome sequencing and annotation.</title>
        <authorList>
            <consortium name="The Broad Institute Genomics Platform"/>
            <consortium name="The Broad Institute Genome Sequencing Center for Infectious Disease"/>
            <person name="Wu L."/>
            <person name="Ma J."/>
        </authorList>
    </citation>
    <scope>NUCLEOTIDE SEQUENCE [LARGE SCALE GENOMIC DNA]</scope>
    <source>
        <strain evidence="9 10">JCM 15914</strain>
    </source>
</reference>
<dbReference type="PANTHER" id="PTHR32309">
    <property type="entry name" value="TYROSINE-PROTEIN KINASE"/>
    <property type="match status" value="1"/>
</dbReference>
<evidence type="ECO:0000313" key="9">
    <source>
        <dbReference type="EMBL" id="GAA2123250.1"/>
    </source>
</evidence>
<comment type="subcellular location">
    <subcellularLocation>
        <location evidence="1">Cell membrane</location>
        <topology evidence="1">Multi-pass membrane protein</topology>
    </subcellularLocation>
</comment>
<evidence type="ECO:0000256" key="4">
    <source>
        <dbReference type="ARBA" id="ARBA00022692"/>
    </source>
</evidence>
<dbReference type="Pfam" id="PF02706">
    <property type="entry name" value="Wzz"/>
    <property type="match status" value="1"/>
</dbReference>
<evidence type="ECO:0000256" key="5">
    <source>
        <dbReference type="ARBA" id="ARBA00022989"/>
    </source>
</evidence>
<keyword evidence="10" id="KW-1185">Reference proteome</keyword>
<sequence>MSQTANRNNRAYERGEIHSSQLWGALRQSWWIIVVTTLLGAALGWGASMALGTTYTSTASGVVVANGGTNSTEALAGENLAKSKAVTFGSISGTTSTASAVIDDLGLNETSEALLQNVKTTVPLDTSEVRVAATAPSPEEAQRLAETWVDVLSAQVEELDENADGNGTTVELTRVGQASMPQDPSSVSSSMLIAVGGLAGLLLGLLVAIARRHFTR</sequence>
<protein>
    <recommendedName>
        <fullName evidence="8">Polysaccharide chain length determinant N-terminal domain-containing protein</fullName>
    </recommendedName>
</protein>